<dbReference type="Pfam" id="PF00535">
    <property type="entry name" value="Glycos_transf_2"/>
    <property type="match status" value="1"/>
</dbReference>
<evidence type="ECO:0000259" key="5">
    <source>
        <dbReference type="Pfam" id="PF00535"/>
    </source>
</evidence>
<protein>
    <submittedName>
        <fullName evidence="6">Glycosyl transferase family 2</fullName>
    </submittedName>
</protein>
<dbReference type="PANTHER" id="PTHR43179">
    <property type="entry name" value="RHAMNOSYLTRANSFERASE WBBL"/>
    <property type="match status" value="1"/>
</dbReference>
<dbReference type="RefSeq" id="WP_097011662.1">
    <property type="nucleotide sequence ID" value="NZ_LT907975.1"/>
</dbReference>
<keyword evidence="3 6" id="KW-0808">Transferase</keyword>
<dbReference type="OrthoDB" id="5443808at2"/>
<evidence type="ECO:0000256" key="2">
    <source>
        <dbReference type="ARBA" id="ARBA00022676"/>
    </source>
</evidence>
<dbReference type="PANTHER" id="PTHR43179:SF12">
    <property type="entry name" value="GALACTOFURANOSYLTRANSFERASE GLFT2"/>
    <property type="match status" value="1"/>
</dbReference>
<dbReference type="KEGG" id="pprf:DPRO_1743"/>
<keyword evidence="7" id="KW-1185">Reference proteome</keyword>
<reference evidence="7" key="1">
    <citation type="submission" date="2017-09" db="EMBL/GenBank/DDBJ databases">
        <authorList>
            <person name="Regsiter A."/>
            <person name="William W."/>
        </authorList>
    </citation>
    <scope>NUCLEOTIDE SEQUENCE [LARGE SCALE GENOMIC DNA]</scope>
    <source>
        <strain evidence="7">500-1</strain>
    </source>
</reference>
<organism evidence="6 7">
    <name type="scientific">Pseudodesulfovibrio profundus</name>
    <dbReference type="NCBI Taxonomy" id="57320"/>
    <lineage>
        <taxon>Bacteria</taxon>
        <taxon>Pseudomonadati</taxon>
        <taxon>Thermodesulfobacteriota</taxon>
        <taxon>Desulfovibrionia</taxon>
        <taxon>Desulfovibrionales</taxon>
        <taxon>Desulfovibrionaceae</taxon>
    </lineage>
</organism>
<evidence type="ECO:0000313" key="6">
    <source>
        <dbReference type="EMBL" id="SOB58643.1"/>
    </source>
</evidence>
<dbReference type="CDD" id="cd00761">
    <property type="entry name" value="Glyco_tranf_GTA_type"/>
    <property type="match status" value="1"/>
</dbReference>
<keyword evidence="2" id="KW-0328">Glycosyltransferase</keyword>
<evidence type="ECO:0000256" key="1">
    <source>
        <dbReference type="ARBA" id="ARBA00006739"/>
    </source>
</evidence>
<evidence type="ECO:0000256" key="3">
    <source>
        <dbReference type="ARBA" id="ARBA00022679"/>
    </source>
</evidence>
<sequence length="555" mass="61592">MKDRPTDTLTALWTQLPKELRERLLLGFTGKRHLLDIAGWCLGSGNNGLVPIATDALLTAFAENPLDGEMLRELLSHDVIRGILPAPTVTLMHAVASSWTQPANTGYLERLLAQRDMDKLKRYLTGSAEKEPDNLFWAQQAVTYGLIDNDPAWVASVLSIQSDALPDEANTIIQGRIAVMAGDHDTAVRHFQSLGPGFGPVFPAMQSGLSLIRQGDHAAGNLLLIDCLGQSPWNANLLLGLHDSLTGRNREARPLDGSVAILLYTWNKDIEIDATLRSLFDSNLTGASIVVLDNGSTDSTASVLESWQTRFENRLGHNRFTVITLPVNIGAPAARNWLMHDERVSAHDFICYLDDDVIMPADWLHRLGAAVHRYPEAGVWGCKVVDHHNPILIQSGDNHLMVPDEPLSPDLSSPTPNPFKLSDLHIQTTDQGQFDFVRPCASVTGCCHLFRTNTLLDSGDFAIHLSPTQYDDMEHDLRLCLSDRFPVYQGHLTIRHRKRTGTASHTSSQEEGNALGNKYKMQTMHTREELRVAMHNELALLEKDILEKMALIEQM</sequence>
<evidence type="ECO:0000256" key="4">
    <source>
        <dbReference type="SAM" id="MobiDB-lite"/>
    </source>
</evidence>
<dbReference type="GO" id="GO:0016757">
    <property type="term" value="F:glycosyltransferase activity"/>
    <property type="evidence" value="ECO:0007669"/>
    <property type="project" value="UniProtKB-KW"/>
</dbReference>
<dbReference type="Gene3D" id="3.90.550.10">
    <property type="entry name" value="Spore Coat Polysaccharide Biosynthesis Protein SpsA, Chain A"/>
    <property type="match status" value="1"/>
</dbReference>
<feature type="domain" description="Glycosyltransferase 2-like" evidence="5">
    <location>
        <begin position="265"/>
        <end position="388"/>
    </location>
</feature>
<dbReference type="Proteomes" id="UP000219215">
    <property type="component" value="Chromosome DPRO"/>
</dbReference>
<name>A0A2C8F9C7_9BACT</name>
<gene>
    <name evidence="6" type="ORF">DPRO_1743</name>
</gene>
<accession>A0A2C8F9C7</accession>
<dbReference type="InterPro" id="IPR029044">
    <property type="entry name" value="Nucleotide-diphossugar_trans"/>
</dbReference>
<dbReference type="AlphaFoldDB" id="A0A2C8F9C7"/>
<dbReference type="EMBL" id="LT907975">
    <property type="protein sequence ID" value="SOB58643.1"/>
    <property type="molecule type" value="Genomic_DNA"/>
</dbReference>
<feature type="region of interest" description="Disordered" evidence="4">
    <location>
        <begin position="497"/>
        <end position="517"/>
    </location>
</feature>
<comment type="similarity">
    <text evidence="1">Belongs to the glycosyltransferase 2 family.</text>
</comment>
<evidence type="ECO:0000313" key="7">
    <source>
        <dbReference type="Proteomes" id="UP000219215"/>
    </source>
</evidence>
<dbReference type="InterPro" id="IPR001173">
    <property type="entry name" value="Glyco_trans_2-like"/>
</dbReference>
<proteinExistence type="inferred from homology"/>
<dbReference type="SUPFAM" id="SSF53448">
    <property type="entry name" value="Nucleotide-diphospho-sugar transferases"/>
    <property type="match status" value="1"/>
</dbReference>
<feature type="compositionally biased region" description="Polar residues" evidence="4">
    <location>
        <begin position="501"/>
        <end position="511"/>
    </location>
</feature>